<reference evidence="1 2" key="1">
    <citation type="journal article" date="2018" name="New Phytol.">
        <title>Phylogenomics of Endogonaceae and evolution of mycorrhizas within Mucoromycota.</title>
        <authorList>
            <person name="Chang Y."/>
            <person name="Desiro A."/>
            <person name="Na H."/>
            <person name="Sandor L."/>
            <person name="Lipzen A."/>
            <person name="Clum A."/>
            <person name="Barry K."/>
            <person name="Grigoriev I.V."/>
            <person name="Martin F.M."/>
            <person name="Stajich J.E."/>
            <person name="Smith M.E."/>
            <person name="Bonito G."/>
            <person name="Spatafora J.W."/>
        </authorList>
    </citation>
    <scope>NUCLEOTIDE SEQUENCE [LARGE SCALE GENOMIC DNA]</scope>
    <source>
        <strain evidence="1 2">GMNB39</strain>
    </source>
</reference>
<dbReference type="OrthoDB" id="2110229at2759"/>
<gene>
    <name evidence="1" type="ORF">BC936DRAFT_137319</name>
</gene>
<comment type="caution">
    <text evidence="1">The sequence shown here is derived from an EMBL/GenBank/DDBJ whole genome shotgun (WGS) entry which is preliminary data.</text>
</comment>
<evidence type="ECO:0000313" key="1">
    <source>
        <dbReference type="EMBL" id="RUP43344.1"/>
    </source>
</evidence>
<protein>
    <recommendedName>
        <fullName evidence="3">2',3'-cyclic-nucleotide 3'-phosphodiesterase</fullName>
    </recommendedName>
</protein>
<accession>A0A433CXM6</accession>
<proteinExistence type="predicted"/>
<evidence type="ECO:0000313" key="2">
    <source>
        <dbReference type="Proteomes" id="UP000268093"/>
    </source>
</evidence>
<name>A0A433CXM6_9FUNG</name>
<dbReference type="Proteomes" id="UP000268093">
    <property type="component" value="Unassembled WGS sequence"/>
</dbReference>
<keyword evidence="2" id="KW-1185">Reference proteome</keyword>
<evidence type="ECO:0008006" key="3">
    <source>
        <dbReference type="Google" id="ProtNLM"/>
    </source>
</evidence>
<dbReference type="EMBL" id="RBNI01011214">
    <property type="protein sequence ID" value="RUP43344.1"/>
    <property type="molecule type" value="Genomic_DNA"/>
</dbReference>
<organism evidence="1 2">
    <name type="scientific">Jimgerdemannia flammicorona</name>
    <dbReference type="NCBI Taxonomy" id="994334"/>
    <lineage>
        <taxon>Eukaryota</taxon>
        <taxon>Fungi</taxon>
        <taxon>Fungi incertae sedis</taxon>
        <taxon>Mucoromycota</taxon>
        <taxon>Mucoromycotina</taxon>
        <taxon>Endogonomycetes</taxon>
        <taxon>Endogonales</taxon>
        <taxon>Endogonaceae</taxon>
        <taxon>Jimgerdemannia</taxon>
    </lineage>
</organism>
<sequence length="217" mass="24541">MSSLRRFILYLEPSPTSSIFNRLDAFITMTLSRFGPNSAQRYHPHCTITGFFDVTPSNSDPTLACTTATMVQALDDAIQKRLPFPPPRLTGFIRRKQAPGELLVGLKAPLVYHEVMDALVEAATGSEVGAHVRKKNINHISLALYPEKGEGSLAPEVMEEMERIARETVNLEKEETEMTEWDVVLYEKVESAEAPGTRYLFDEVKRWRVTRRGEDEI</sequence>
<dbReference type="AlphaFoldDB" id="A0A433CXM6"/>